<dbReference type="OrthoDB" id="252020at2759"/>
<keyword evidence="2" id="KW-1185">Reference proteome</keyword>
<dbReference type="EMBL" id="WIUZ02000003">
    <property type="protein sequence ID" value="KAF9789339.1"/>
    <property type="molecule type" value="Genomic_DNA"/>
</dbReference>
<feature type="non-terminal residue" evidence="1">
    <location>
        <position position="1"/>
    </location>
</feature>
<reference evidence="1" key="2">
    <citation type="submission" date="2020-11" db="EMBL/GenBank/DDBJ databases">
        <authorList>
            <consortium name="DOE Joint Genome Institute"/>
            <person name="Kuo A."/>
            <person name="Miyauchi S."/>
            <person name="Kiss E."/>
            <person name="Drula E."/>
            <person name="Kohler A."/>
            <person name="Sanchez-Garcia M."/>
            <person name="Andreopoulos B."/>
            <person name="Barry K.W."/>
            <person name="Bonito G."/>
            <person name="Buee M."/>
            <person name="Carver A."/>
            <person name="Chen C."/>
            <person name="Cichocki N."/>
            <person name="Clum A."/>
            <person name="Culley D."/>
            <person name="Crous P.W."/>
            <person name="Fauchery L."/>
            <person name="Girlanda M."/>
            <person name="Hayes R."/>
            <person name="Keri Z."/>
            <person name="Labutti K."/>
            <person name="Lipzen A."/>
            <person name="Lombard V."/>
            <person name="Magnuson J."/>
            <person name="Maillard F."/>
            <person name="Morin E."/>
            <person name="Murat C."/>
            <person name="Nolan M."/>
            <person name="Ohm R."/>
            <person name="Pangilinan J."/>
            <person name="Pereira M."/>
            <person name="Perotto S."/>
            <person name="Peter M."/>
            <person name="Riley R."/>
            <person name="Sitrit Y."/>
            <person name="Stielow B."/>
            <person name="Szollosi G."/>
            <person name="Zifcakova L."/>
            <person name="Stursova M."/>
            <person name="Spatafora J.W."/>
            <person name="Tedersoo L."/>
            <person name="Vaario L.-M."/>
            <person name="Yamada A."/>
            <person name="Yan M."/>
            <person name="Wang P."/>
            <person name="Xu J."/>
            <person name="Bruns T."/>
            <person name="Baldrian P."/>
            <person name="Vilgalys R."/>
            <person name="Henrissat B."/>
            <person name="Grigoriev I.V."/>
            <person name="Hibbett D."/>
            <person name="Nagy L.G."/>
            <person name="Martin F.M."/>
        </authorList>
    </citation>
    <scope>NUCLEOTIDE SEQUENCE</scope>
    <source>
        <strain evidence="1">UH-Tt-Lm1</strain>
    </source>
</reference>
<name>A0A9P6HNK0_9AGAM</name>
<dbReference type="InterPro" id="IPR035979">
    <property type="entry name" value="RBD_domain_sf"/>
</dbReference>
<dbReference type="Gene3D" id="3.30.70.330">
    <property type="match status" value="1"/>
</dbReference>
<dbReference type="Proteomes" id="UP000736335">
    <property type="component" value="Unassembled WGS sequence"/>
</dbReference>
<dbReference type="GO" id="GO:0003676">
    <property type="term" value="F:nucleic acid binding"/>
    <property type="evidence" value="ECO:0007669"/>
    <property type="project" value="InterPro"/>
</dbReference>
<comment type="caution">
    <text evidence="1">The sequence shown here is derived from an EMBL/GenBank/DDBJ whole genome shotgun (WGS) entry which is preliminary data.</text>
</comment>
<gene>
    <name evidence="1" type="ORF">BJ322DRAFT_988696</name>
</gene>
<evidence type="ECO:0000313" key="2">
    <source>
        <dbReference type="Proteomes" id="UP000736335"/>
    </source>
</evidence>
<dbReference type="InterPro" id="IPR012677">
    <property type="entry name" value="Nucleotide-bd_a/b_plait_sf"/>
</dbReference>
<evidence type="ECO:0000313" key="1">
    <source>
        <dbReference type="EMBL" id="KAF9789339.1"/>
    </source>
</evidence>
<sequence>SNKLNKPGSKVVVVTNLTRSVAQEHLQMIFGFYGEFVRLNLLLFGKCASELPPFPCKHCFGTHAIILAAQKAFSHTNSGQLDGAALKVELSDLPI</sequence>
<proteinExistence type="predicted"/>
<feature type="non-terminal residue" evidence="1">
    <location>
        <position position="95"/>
    </location>
</feature>
<reference evidence="1" key="1">
    <citation type="journal article" date="2020" name="Nat. Commun.">
        <title>Large-scale genome sequencing of mycorrhizal fungi provides insights into the early evolution of symbiotic traits.</title>
        <authorList>
            <person name="Miyauchi S."/>
            <person name="Kiss E."/>
            <person name="Kuo A."/>
            <person name="Drula E."/>
            <person name="Kohler A."/>
            <person name="Sanchez-Garcia M."/>
            <person name="Morin E."/>
            <person name="Andreopoulos B."/>
            <person name="Barry K.W."/>
            <person name="Bonito G."/>
            <person name="Buee M."/>
            <person name="Carver A."/>
            <person name="Chen C."/>
            <person name="Cichocki N."/>
            <person name="Clum A."/>
            <person name="Culley D."/>
            <person name="Crous P.W."/>
            <person name="Fauchery L."/>
            <person name="Girlanda M."/>
            <person name="Hayes R.D."/>
            <person name="Keri Z."/>
            <person name="LaButti K."/>
            <person name="Lipzen A."/>
            <person name="Lombard V."/>
            <person name="Magnuson J."/>
            <person name="Maillard F."/>
            <person name="Murat C."/>
            <person name="Nolan M."/>
            <person name="Ohm R.A."/>
            <person name="Pangilinan J."/>
            <person name="Pereira M.F."/>
            <person name="Perotto S."/>
            <person name="Peter M."/>
            <person name="Pfister S."/>
            <person name="Riley R."/>
            <person name="Sitrit Y."/>
            <person name="Stielow J.B."/>
            <person name="Szollosi G."/>
            <person name="Zifcakova L."/>
            <person name="Stursova M."/>
            <person name="Spatafora J.W."/>
            <person name="Tedersoo L."/>
            <person name="Vaario L.M."/>
            <person name="Yamada A."/>
            <person name="Yan M."/>
            <person name="Wang P."/>
            <person name="Xu J."/>
            <person name="Bruns T."/>
            <person name="Baldrian P."/>
            <person name="Vilgalys R."/>
            <person name="Dunand C."/>
            <person name="Henrissat B."/>
            <person name="Grigoriev I.V."/>
            <person name="Hibbett D."/>
            <person name="Nagy L.G."/>
            <person name="Martin F.M."/>
        </authorList>
    </citation>
    <scope>NUCLEOTIDE SEQUENCE</scope>
    <source>
        <strain evidence="1">UH-Tt-Lm1</strain>
    </source>
</reference>
<dbReference type="AlphaFoldDB" id="A0A9P6HNK0"/>
<organism evidence="1 2">
    <name type="scientific">Thelephora terrestris</name>
    <dbReference type="NCBI Taxonomy" id="56493"/>
    <lineage>
        <taxon>Eukaryota</taxon>
        <taxon>Fungi</taxon>
        <taxon>Dikarya</taxon>
        <taxon>Basidiomycota</taxon>
        <taxon>Agaricomycotina</taxon>
        <taxon>Agaricomycetes</taxon>
        <taxon>Thelephorales</taxon>
        <taxon>Thelephoraceae</taxon>
        <taxon>Thelephora</taxon>
    </lineage>
</organism>
<accession>A0A9P6HNK0</accession>
<protein>
    <recommendedName>
        <fullName evidence="3">RRM domain-containing protein</fullName>
    </recommendedName>
</protein>
<evidence type="ECO:0008006" key="3">
    <source>
        <dbReference type="Google" id="ProtNLM"/>
    </source>
</evidence>
<dbReference type="SUPFAM" id="SSF54928">
    <property type="entry name" value="RNA-binding domain, RBD"/>
    <property type="match status" value="1"/>
</dbReference>